<evidence type="ECO:0000256" key="1">
    <source>
        <dbReference type="SAM" id="MobiDB-lite"/>
    </source>
</evidence>
<feature type="region of interest" description="Disordered" evidence="1">
    <location>
        <begin position="1"/>
        <end position="30"/>
    </location>
</feature>
<feature type="region of interest" description="Disordered" evidence="1">
    <location>
        <begin position="60"/>
        <end position="98"/>
    </location>
</feature>
<protein>
    <submittedName>
        <fullName evidence="2">Uncharacterized protein</fullName>
    </submittedName>
</protein>
<gene>
    <name evidence="2" type="ORF">JOQ06_015553</name>
</gene>
<keyword evidence="3" id="KW-1185">Reference proteome</keyword>
<evidence type="ECO:0000313" key="2">
    <source>
        <dbReference type="EMBL" id="KAJ4927751.1"/>
    </source>
</evidence>
<name>A0AAD6AMX0_9TELE</name>
<dbReference type="AlphaFoldDB" id="A0AAD6AMX0"/>
<dbReference type="Proteomes" id="UP001219934">
    <property type="component" value="Unassembled WGS sequence"/>
</dbReference>
<evidence type="ECO:0000313" key="3">
    <source>
        <dbReference type="Proteomes" id="UP001219934"/>
    </source>
</evidence>
<comment type="caution">
    <text evidence="2">The sequence shown here is derived from an EMBL/GenBank/DDBJ whole genome shotgun (WGS) entry which is preliminary data.</text>
</comment>
<organism evidence="2 3">
    <name type="scientific">Pogonophryne albipinna</name>
    <dbReference type="NCBI Taxonomy" id="1090488"/>
    <lineage>
        <taxon>Eukaryota</taxon>
        <taxon>Metazoa</taxon>
        <taxon>Chordata</taxon>
        <taxon>Craniata</taxon>
        <taxon>Vertebrata</taxon>
        <taxon>Euteleostomi</taxon>
        <taxon>Actinopterygii</taxon>
        <taxon>Neopterygii</taxon>
        <taxon>Teleostei</taxon>
        <taxon>Neoteleostei</taxon>
        <taxon>Acanthomorphata</taxon>
        <taxon>Eupercaria</taxon>
        <taxon>Perciformes</taxon>
        <taxon>Notothenioidei</taxon>
        <taxon>Pogonophryne</taxon>
    </lineage>
</organism>
<dbReference type="EMBL" id="JAPTMU010000018">
    <property type="protein sequence ID" value="KAJ4927751.1"/>
    <property type="molecule type" value="Genomic_DNA"/>
</dbReference>
<reference evidence="2" key="1">
    <citation type="submission" date="2022-11" db="EMBL/GenBank/DDBJ databases">
        <title>Chromosome-level genome of Pogonophryne albipinna.</title>
        <authorList>
            <person name="Jo E."/>
        </authorList>
    </citation>
    <scope>NUCLEOTIDE SEQUENCE</scope>
    <source>
        <strain evidence="2">SGF0006</strain>
        <tissue evidence="2">Muscle</tissue>
    </source>
</reference>
<feature type="compositionally biased region" description="Polar residues" evidence="1">
    <location>
        <begin position="1"/>
        <end position="14"/>
    </location>
</feature>
<proteinExistence type="predicted"/>
<sequence>MKQQQKATRCQQEVPSAPATSVCGGQEVTDTGSRPLTTCSIVINIGIMNRRAYGRHAAPGVTPGGWRPSSVGGGSPEEQVVPENICRNGPYMPPKPPV</sequence>
<accession>A0AAD6AMX0</accession>